<feature type="chain" id="PRO_5040460605" evidence="1">
    <location>
        <begin position="32"/>
        <end position="181"/>
    </location>
</feature>
<evidence type="ECO:0000256" key="1">
    <source>
        <dbReference type="SAM" id="SignalP"/>
    </source>
</evidence>
<keyword evidence="3" id="KW-1185">Reference proteome</keyword>
<organism evidence="2 3">
    <name type="scientific">Spodoptera littoralis</name>
    <name type="common">Egyptian cotton leafworm</name>
    <dbReference type="NCBI Taxonomy" id="7109"/>
    <lineage>
        <taxon>Eukaryota</taxon>
        <taxon>Metazoa</taxon>
        <taxon>Ecdysozoa</taxon>
        <taxon>Arthropoda</taxon>
        <taxon>Hexapoda</taxon>
        <taxon>Insecta</taxon>
        <taxon>Pterygota</taxon>
        <taxon>Neoptera</taxon>
        <taxon>Endopterygota</taxon>
        <taxon>Lepidoptera</taxon>
        <taxon>Glossata</taxon>
        <taxon>Ditrysia</taxon>
        <taxon>Noctuoidea</taxon>
        <taxon>Noctuidae</taxon>
        <taxon>Amphipyrinae</taxon>
        <taxon>Spodoptera</taxon>
    </lineage>
</organism>
<dbReference type="Proteomes" id="UP001153321">
    <property type="component" value="Chromosome 23"/>
</dbReference>
<feature type="signal peptide" evidence="1">
    <location>
        <begin position="1"/>
        <end position="31"/>
    </location>
</feature>
<proteinExistence type="predicted"/>
<protein>
    <submittedName>
        <fullName evidence="2">Uncharacterized protein</fullName>
    </submittedName>
</protein>
<sequence>MQLVAYRQLKQELKMFHKSVLILSLWCILSAIWPNEATGGKDTHQLEGREQKELDKHGPRPPNTFELMQSKMELPPLELITYGPTLVFEGVDYDLLPTGIYPIYYDCYYLHTKCVRDLANFNELCAYHRKLKKWLSFATFCDVDLTNCLHREETGKGIFGQDMADDTLFVQAEGYECKGNQ</sequence>
<evidence type="ECO:0000313" key="3">
    <source>
        <dbReference type="Proteomes" id="UP001153321"/>
    </source>
</evidence>
<name>A0A9P0I8Y9_SPOLI</name>
<reference evidence="2" key="1">
    <citation type="submission" date="2022-02" db="EMBL/GenBank/DDBJ databases">
        <authorList>
            <person name="King R."/>
        </authorList>
    </citation>
    <scope>NUCLEOTIDE SEQUENCE</scope>
</reference>
<dbReference type="EMBL" id="LR824554">
    <property type="protein sequence ID" value="CAH1641571.1"/>
    <property type="molecule type" value="Genomic_DNA"/>
</dbReference>
<evidence type="ECO:0000313" key="2">
    <source>
        <dbReference type="EMBL" id="CAH1641571.1"/>
    </source>
</evidence>
<keyword evidence="1" id="KW-0732">Signal</keyword>
<gene>
    <name evidence="2" type="ORF">SPLIT_LOCUS6927</name>
</gene>
<accession>A0A9P0I8Y9</accession>
<dbReference type="AlphaFoldDB" id="A0A9P0I8Y9"/>